<dbReference type="Pfam" id="PF13827">
    <property type="entry name" value="DUF4189"/>
    <property type="match status" value="1"/>
</dbReference>
<protein>
    <recommendedName>
        <fullName evidence="2">DUF4189 domain-containing protein</fullName>
    </recommendedName>
</protein>
<dbReference type="PROSITE" id="PS51318">
    <property type="entry name" value="TAT"/>
    <property type="match status" value="1"/>
</dbReference>
<name>A0A9P3Q661_9MYCO</name>
<proteinExistence type="predicted"/>
<dbReference type="EMBL" id="BRZI01000006">
    <property type="protein sequence ID" value="GLD29573.1"/>
    <property type="molecule type" value="Genomic_DNA"/>
</dbReference>
<dbReference type="GeneID" id="83627440"/>
<reference evidence="4" key="1">
    <citation type="submission" date="2022-08" db="EMBL/GenBank/DDBJ databases">
        <title>Mycobacterium kiyosense sp. nov., scotochromogenic slow-glowing species isolated from respiratory specimens.</title>
        <authorList>
            <person name="Fukano H."/>
            <person name="Kazumi Y."/>
            <person name="Sakagami N."/>
            <person name="Ato M."/>
            <person name="Mitarai S."/>
            <person name="Hoshino Y."/>
        </authorList>
    </citation>
    <scope>NUCLEOTIDE SEQUENCE</scope>
    <source>
        <strain evidence="4">1413</strain>
        <strain evidence="3">SRL2020-028</strain>
    </source>
</reference>
<keyword evidence="1" id="KW-0732">Signal</keyword>
<comment type="caution">
    <text evidence="4">The sequence shown here is derived from an EMBL/GenBank/DDBJ whole genome shotgun (WGS) entry which is preliminary data.</text>
</comment>
<evidence type="ECO:0000256" key="1">
    <source>
        <dbReference type="SAM" id="SignalP"/>
    </source>
</evidence>
<dbReference type="EMBL" id="BRXE01000001">
    <property type="protein sequence ID" value="GLB81108.1"/>
    <property type="molecule type" value="Genomic_DNA"/>
</dbReference>
<dbReference type="RefSeq" id="WP_236976941.1">
    <property type="nucleotide sequence ID" value="NZ_BRXE01000001.1"/>
</dbReference>
<keyword evidence="5" id="KW-1185">Reference proteome</keyword>
<accession>A0A9P3Q661</accession>
<dbReference type="InterPro" id="IPR006311">
    <property type="entry name" value="TAT_signal"/>
</dbReference>
<evidence type="ECO:0000313" key="5">
    <source>
        <dbReference type="Proteomes" id="UP001064782"/>
    </source>
</evidence>
<dbReference type="AlphaFoldDB" id="A0A9P3Q661"/>
<evidence type="ECO:0000313" key="3">
    <source>
        <dbReference type="EMBL" id="GLB81108.1"/>
    </source>
</evidence>
<evidence type="ECO:0000313" key="4">
    <source>
        <dbReference type="EMBL" id="GLD29573.1"/>
    </source>
</evidence>
<sequence length="125" mass="12573">MTSSSRRRLTVTVARLVGGAAIAVALAPAVQAADSYGAIAYAPNGMWGRSHGTPAKEDAEAAAVKSCGSTECKVMISFTGCGAVATKGGGGDTEYQAGTGPDLRTAMKEALGKLPGGYIDTWSCN</sequence>
<dbReference type="Proteomes" id="UP001165663">
    <property type="component" value="Unassembled WGS sequence"/>
</dbReference>
<dbReference type="InterPro" id="IPR025240">
    <property type="entry name" value="DUF4189"/>
</dbReference>
<organism evidence="4 5">
    <name type="scientific">Mycobacterium kiyosense</name>
    <dbReference type="NCBI Taxonomy" id="2871094"/>
    <lineage>
        <taxon>Bacteria</taxon>
        <taxon>Bacillati</taxon>
        <taxon>Actinomycetota</taxon>
        <taxon>Actinomycetes</taxon>
        <taxon>Mycobacteriales</taxon>
        <taxon>Mycobacteriaceae</taxon>
        <taxon>Mycobacterium</taxon>
    </lineage>
</organism>
<evidence type="ECO:0000259" key="2">
    <source>
        <dbReference type="Pfam" id="PF13827"/>
    </source>
</evidence>
<gene>
    <name evidence="4" type="ORF">Mkiyose1413_14560</name>
    <name evidence="3" type="ORF">SRL2020028_03640</name>
</gene>
<feature type="chain" id="PRO_5040174903" description="DUF4189 domain-containing protein" evidence="1">
    <location>
        <begin position="33"/>
        <end position="125"/>
    </location>
</feature>
<feature type="signal peptide" evidence="1">
    <location>
        <begin position="1"/>
        <end position="32"/>
    </location>
</feature>
<feature type="domain" description="DUF4189" evidence="2">
    <location>
        <begin position="36"/>
        <end position="114"/>
    </location>
</feature>
<dbReference type="Proteomes" id="UP001064782">
    <property type="component" value="Unassembled WGS sequence"/>
</dbReference>